<dbReference type="AlphaFoldDB" id="A0A371F3V2"/>
<comment type="caution">
    <text evidence="1">The sequence shown here is derived from an EMBL/GenBank/DDBJ whole genome shotgun (WGS) entry which is preliminary data.</text>
</comment>
<evidence type="ECO:0000313" key="1">
    <source>
        <dbReference type="EMBL" id="RDX72971.1"/>
    </source>
</evidence>
<sequence>MALRRGKRKPVQIRNVDVPVDFKTLEFDKYKGNSCPMVHLAMYCRKMAAYIYDDKILIYCF</sequence>
<feature type="non-terminal residue" evidence="1">
    <location>
        <position position="1"/>
    </location>
</feature>
<reference evidence="1" key="1">
    <citation type="submission" date="2018-05" db="EMBL/GenBank/DDBJ databases">
        <title>Draft genome of Mucuna pruriens seed.</title>
        <authorList>
            <person name="Nnadi N.E."/>
            <person name="Vos R."/>
            <person name="Hasami M.H."/>
            <person name="Devisetty U.K."/>
            <person name="Aguiy J.C."/>
        </authorList>
    </citation>
    <scope>NUCLEOTIDE SEQUENCE [LARGE SCALE GENOMIC DNA]</scope>
    <source>
        <strain evidence="1">JCA_2017</strain>
    </source>
</reference>
<gene>
    <name evidence="1" type="ORF">CR513_47476</name>
</gene>
<name>A0A371F3V2_MUCPR</name>
<organism evidence="1 2">
    <name type="scientific">Mucuna pruriens</name>
    <name type="common">Velvet bean</name>
    <name type="synonym">Dolichos pruriens</name>
    <dbReference type="NCBI Taxonomy" id="157652"/>
    <lineage>
        <taxon>Eukaryota</taxon>
        <taxon>Viridiplantae</taxon>
        <taxon>Streptophyta</taxon>
        <taxon>Embryophyta</taxon>
        <taxon>Tracheophyta</taxon>
        <taxon>Spermatophyta</taxon>
        <taxon>Magnoliopsida</taxon>
        <taxon>eudicotyledons</taxon>
        <taxon>Gunneridae</taxon>
        <taxon>Pentapetalae</taxon>
        <taxon>rosids</taxon>
        <taxon>fabids</taxon>
        <taxon>Fabales</taxon>
        <taxon>Fabaceae</taxon>
        <taxon>Papilionoideae</taxon>
        <taxon>50 kb inversion clade</taxon>
        <taxon>NPAAA clade</taxon>
        <taxon>indigoferoid/millettioid clade</taxon>
        <taxon>Phaseoleae</taxon>
        <taxon>Mucuna</taxon>
    </lineage>
</organism>
<keyword evidence="2" id="KW-1185">Reference proteome</keyword>
<dbReference type="Proteomes" id="UP000257109">
    <property type="component" value="Unassembled WGS sequence"/>
</dbReference>
<dbReference type="OrthoDB" id="675927at2759"/>
<proteinExistence type="predicted"/>
<evidence type="ECO:0000313" key="2">
    <source>
        <dbReference type="Proteomes" id="UP000257109"/>
    </source>
</evidence>
<accession>A0A371F3V2</accession>
<protein>
    <submittedName>
        <fullName evidence="1">Uncharacterized protein</fullName>
    </submittedName>
</protein>
<dbReference type="EMBL" id="QJKJ01010697">
    <property type="protein sequence ID" value="RDX72971.1"/>
    <property type="molecule type" value="Genomic_DNA"/>
</dbReference>